<organism evidence="1 2">
    <name type="scientific">Microbaculum marinisediminis</name>
    <dbReference type="NCBI Taxonomy" id="2931392"/>
    <lineage>
        <taxon>Bacteria</taxon>
        <taxon>Pseudomonadati</taxon>
        <taxon>Pseudomonadota</taxon>
        <taxon>Alphaproteobacteria</taxon>
        <taxon>Hyphomicrobiales</taxon>
        <taxon>Tepidamorphaceae</taxon>
        <taxon>Microbaculum</taxon>
    </lineage>
</organism>
<dbReference type="EMBL" id="JALIDZ010000002">
    <property type="protein sequence ID" value="MCT8970947.1"/>
    <property type="molecule type" value="Genomic_DNA"/>
</dbReference>
<reference evidence="1 2" key="1">
    <citation type="submission" date="2022-04" db="EMBL/GenBank/DDBJ databases">
        <authorList>
            <person name="Ye Y.-Q."/>
            <person name="Du Z.-J."/>
        </authorList>
    </citation>
    <scope>NUCLEOTIDE SEQUENCE [LARGE SCALE GENOMIC DNA]</scope>
    <source>
        <strain evidence="1 2">A6E488</strain>
    </source>
</reference>
<keyword evidence="2" id="KW-1185">Reference proteome</keyword>
<proteinExistence type="predicted"/>
<protein>
    <recommendedName>
        <fullName evidence="3">DUF1134 domain-containing protein</fullName>
    </recommendedName>
</protein>
<comment type="caution">
    <text evidence="1">The sequence shown here is derived from an EMBL/GenBank/DDBJ whole genome shotgun (WGS) entry which is preliminary data.</text>
</comment>
<evidence type="ECO:0000313" key="2">
    <source>
        <dbReference type="Proteomes" id="UP001320898"/>
    </source>
</evidence>
<sequence length="161" mass="16420">MAAIHILILRRFFMARRRGLGVAAAIAVLMTGLLAGVPGANAGSGKIKMEIVKAAFIVGASGGKGTLIFDGKSYPLSIGGISAGWQLALSKAMLEGNVRNINRPEDIEGVFSAAGAGLAVAAGGKAAVMVNANGTTIEVIGTQMGVDFSINLEGLNIRIKR</sequence>
<dbReference type="AlphaFoldDB" id="A0AAW5QVC8"/>
<evidence type="ECO:0000313" key="1">
    <source>
        <dbReference type="EMBL" id="MCT8970947.1"/>
    </source>
</evidence>
<gene>
    <name evidence="1" type="ORF">MUB46_03650</name>
</gene>
<evidence type="ECO:0008006" key="3">
    <source>
        <dbReference type="Google" id="ProtNLM"/>
    </source>
</evidence>
<name>A0AAW5QVC8_9HYPH</name>
<dbReference type="Proteomes" id="UP001320898">
    <property type="component" value="Unassembled WGS sequence"/>
</dbReference>
<accession>A0AAW5QVC8</accession>